<gene>
    <name evidence="2" type="ORF">SAMN05661109_02852</name>
</gene>
<keyword evidence="1" id="KW-0812">Transmembrane</keyword>
<dbReference type="InterPro" id="IPR024520">
    <property type="entry name" value="DUF3558"/>
</dbReference>
<name>A0A1H9WQ84_9CORY</name>
<dbReference type="Pfam" id="PF12079">
    <property type="entry name" value="DUF3558"/>
    <property type="match status" value="1"/>
</dbReference>
<protein>
    <recommendedName>
        <fullName evidence="4">DUF3558 domain-containing protein</fullName>
    </recommendedName>
</protein>
<evidence type="ECO:0000256" key="1">
    <source>
        <dbReference type="SAM" id="Phobius"/>
    </source>
</evidence>
<keyword evidence="3" id="KW-1185">Reference proteome</keyword>
<dbReference type="AlphaFoldDB" id="A0A1H9WQ84"/>
<evidence type="ECO:0000313" key="3">
    <source>
        <dbReference type="Proteomes" id="UP000198929"/>
    </source>
</evidence>
<organism evidence="2 3">
    <name type="scientific">Corynebacterium cystitidis DSM 20524</name>
    <dbReference type="NCBI Taxonomy" id="1121357"/>
    <lineage>
        <taxon>Bacteria</taxon>
        <taxon>Bacillati</taxon>
        <taxon>Actinomycetota</taxon>
        <taxon>Actinomycetes</taxon>
        <taxon>Mycobacteriales</taxon>
        <taxon>Corynebacteriaceae</taxon>
        <taxon>Corynebacterium</taxon>
    </lineage>
</organism>
<dbReference type="Proteomes" id="UP000198929">
    <property type="component" value="Unassembled WGS sequence"/>
</dbReference>
<proteinExistence type="predicted"/>
<dbReference type="EMBL" id="FOGQ01000035">
    <property type="protein sequence ID" value="SES36106.1"/>
    <property type="molecule type" value="Genomic_DNA"/>
</dbReference>
<keyword evidence="1" id="KW-0472">Membrane</keyword>
<evidence type="ECO:0008006" key="4">
    <source>
        <dbReference type="Google" id="ProtNLM"/>
    </source>
</evidence>
<accession>A0A1H9WQ84</accession>
<sequence>MAKNRLPAKLVGLPNRREPQGVQPTWSPAIVAAIKCCVVVAGVAGWWALVFQLGGGPIATYDYCDRDSSCKCWCAGVLVAGCSSVMGEPDRSTVAGQEATTELGAGTEAGAAGAVGEASSPVAAKADAFHFDSGSIRIGPFDPDELYPDVFDPCQEISTEEIEERGFITNGITMSRGAGSLLGCTFLPDVQDPTIVFTVYGNLASKKKHIDGGVYSHEVESDVLDGVFEYVMETDGPRMCRIGIETERGTIGVIANGEYDGIPKEQACSSALQLLESFAQ</sequence>
<keyword evidence="1" id="KW-1133">Transmembrane helix</keyword>
<evidence type="ECO:0000313" key="2">
    <source>
        <dbReference type="EMBL" id="SES36106.1"/>
    </source>
</evidence>
<feature type="transmembrane region" description="Helical" evidence="1">
    <location>
        <begin position="26"/>
        <end position="49"/>
    </location>
</feature>
<reference evidence="3" key="1">
    <citation type="submission" date="2016-10" db="EMBL/GenBank/DDBJ databases">
        <authorList>
            <person name="Varghese N."/>
            <person name="Submissions S."/>
        </authorList>
    </citation>
    <scope>NUCLEOTIDE SEQUENCE [LARGE SCALE GENOMIC DNA]</scope>
    <source>
        <strain evidence="3">DSM 20524</strain>
    </source>
</reference>
<dbReference type="RefSeq" id="WP_143063514.1">
    <property type="nucleotide sequence ID" value="NZ_CP047199.1"/>
</dbReference>